<dbReference type="PANTHER" id="PTHR11662:SF415">
    <property type="entry name" value="AT30085P-RELATED"/>
    <property type="match status" value="1"/>
</dbReference>
<evidence type="ECO:0000259" key="8">
    <source>
        <dbReference type="PROSITE" id="PS50850"/>
    </source>
</evidence>
<keyword evidence="2" id="KW-0813">Transport</keyword>
<comment type="subcellular location">
    <subcellularLocation>
        <location evidence="1">Membrane</location>
        <topology evidence="1">Multi-pass membrane protein</topology>
    </subcellularLocation>
</comment>
<comment type="caution">
    <text evidence="9">The sequence shown here is derived from an EMBL/GenBank/DDBJ whole genome shotgun (WGS) entry which is preliminary data.</text>
</comment>
<accession>A0AAW1CUW0</accession>
<proteinExistence type="predicted"/>
<feature type="transmembrane region" description="Helical" evidence="7">
    <location>
        <begin position="116"/>
        <end position="135"/>
    </location>
</feature>
<evidence type="ECO:0000256" key="3">
    <source>
        <dbReference type="ARBA" id="ARBA00022692"/>
    </source>
</evidence>
<evidence type="ECO:0000313" key="10">
    <source>
        <dbReference type="Proteomes" id="UP001461498"/>
    </source>
</evidence>
<gene>
    <name evidence="9" type="ORF">O3M35_011366</name>
</gene>
<dbReference type="SUPFAM" id="SSF103473">
    <property type="entry name" value="MFS general substrate transporter"/>
    <property type="match status" value="1"/>
</dbReference>
<feature type="transmembrane region" description="Helical" evidence="7">
    <location>
        <begin position="141"/>
        <end position="166"/>
    </location>
</feature>
<evidence type="ECO:0000256" key="6">
    <source>
        <dbReference type="ARBA" id="ARBA00023136"/>
    </source>
</evidence>
<evidence type="ECO:0000256" key="4">
    <source>
        <dbReference type="ARBA" id="ARBA00022847"/>
    </source>
</evidence>
<evidence type="ECO:0000256" key="2">
    <source>
        <dbReference type="ARBA" id="ARBA00022448"/>
    </source>
</evidence>
<feature type="transmembrane region" description="Helical" evidence="7">
    <location>
        <begin position="21"/>
        <end position="44"/>
    </location>
</feature>
<dbReference type="FunFam" id="1.20.1250.20:FF:000003">
    <property type="entry name" value="Solute carrier family 17 member 3"/>
    <property type="match status" value="1"/>
</dbReference>
<dbReference type="InterPro" id="IPR050382">
    <property type="entry name" value="MFS_Na/Anion_cotransporter"/>
</dbReference>
<dbReference type="Pfam" id="PF07690">
    <property type="entry name" value="MFS_1"/>
    <property type="match status" value="1"/>
</dbReference>
<keyword evidence="5 7" id="KW-1133">Transmembrane helix</keyword>
<reference evidence="9 10" key="1">
    <citation type="submission" date="2022-12" db="EMBL/GenBank/DDBJ databases">
        <title>Chromosome-level genome assembly of true bugs.</title>
        <authorList>
            <person name="Ma L."/>
            <person name="Li H."/>
        </authorList>
    </citation>
    <scope>NUCLEOTIDE SEQUENCE [LARGE SCALE GENOMIC DNA]</scope>
    <source>
        <strain evidence="9">Lab_2022b</strain>
    </source>
</reference>
<feature type="transmembrane region" description="Helical" evidence="7">
    <location>
        <begin position="369"/>
        <end position="389"/>
    </location>
</feature>
<feature type="domain" description="Major facilitator superfamily (MFS) profile" evidence="8">
    <location>
        <begin position="22"/>
        <end position="461"/>
    </location>
</feature>
<dbReference type="InterPro" id="IPR011701">
    <property type="entry name" value="MFS"/>
</dbReference>
<feature type="transmembrane region" description="Helical" evidence="7">
    <location>
        <begin position="437"/>
        <end position="456"/>
    </location>
</feature>
<organism evidence="9 10">
    <name type="scientific">Rhynocoris fuscipes</name>
    <dbReference type="NCBI Taxonomy" id="488301"/>
    <lineage>
        <taxon>Eukaryota</taxon>
        <taxon>Metazoa</taxon>
        <taxon>Ecdysozoa</taxon>
        <taxon>Arthropoda</taxon>
        <taxon>Hexapoda</taxon>
        <taxon>Insecta</taxon>
        <taxon>Pterygota</taxon>
        <taxon>Neoptera</taxon>
        <taxon>Paraneoptera</taxon>
        <taxon>Hemiptera</taxon>
        <taxon>Heteroptera</taxon>
        <taxon>Panheteroptera</taxon>
        <taxon>Cimicomorpha</taxon>
        <taxon>Reduviidae</taxon>
        <taxon>Harpactorinae</taxon>
        <taxon>Harpactorini</taxon>
        <taxon>Rhynocoris</taxon>
    </lineage>
</organism>
<dbReference type="PROSITE" id="PS50850">
    <property type="entry name" value="MFS"/>
    <property type="match status" value="1"/>
</dbReference>
<sequence length="476" mass="53112">MILNKTLIALIIGPCIPHRHYVCILGFLGLTISYIMRFCLSMALTEMVQRPKHKIDPDACATREPPDEKLPKEKEFKWSGEEQGRVNAAFFWGYTITLIPGGLTSEKLGAKITLEIFIGITSILCFITPIIARTLEVWGMIVLRFCMGLAQGFVYASLHDVVAAWVPKFERGLWGSVVFSGAHSGNALNSLLSALLIGWTGRWDIVFYVWGIFGLVWTVLYGFTTYAFPNAHPNMKPKEKEILDAYLAEIQKKETTTYTPWKEIFKSNPVWAINICMFGHSWALFMTVTSLPLYFSSVMRFNIKKNGYANAGLYIAMWIICILSGYFVDFLEKRNYLSTIWSRKIFTTVASVGPSLGLVGAGYAGCSALWSQVSFITGMATMGFFYPSLKINPIDLAPSYAATIGAMMHTTGALAGDIAPYVTGAMTPNSTLAEWRLVFWVSFVIMSLTNIYYLLFAKADIQPWNSAKKPEPAGDK</sequence>
<evidence type="ECO:0000313" key="9">
    <source>
        <dbReference type="EMBL" id="KAK9502633.1"/>
    </source>
</evidence>
<keyword evidence="6 7" id="KW-0472">Membrane</keyword>
<feature type="transmembrane region" description="Helical" evidence="7">
    <location>
        <begin position="271"/>
        <end position="295"/>
    </location>
</feature>
<protein>
    <recommendedName>
        <fullName evidence="8">Major facilitator superfamily (MFS) profile domain-containing protein</fullName>
    </recommendedName>
</protein>
<evidence type="ECO:0000256" key="1">
    <source>
        <dbReference type="ARBA" id="ARBA00004141"/>
    </source>
</evidence>
<keyword evidence="4" id="KW-0769">Symport</keyword>
<evidence type="ECO:0000256" key="7">
    <source>
        <dbReference type="SAM" id="Phobius"/>
    </source>
</evidence>
<dbReference type="GO" id="GO:0015293">
    <property type="term" value="F:symporter activity"/>
    <property type="evidence" value="ECO:0007669"/>
    <property type="project" value="UniProtKB-KW"/>
</dbReference>
<dbReference type="EMBL" id="JAPXFL010000008">
    <property type="protein sequence ID" value="KAK9502633.1"/>
    <property type="molecule type" value="Genomic_DNA"/>
</dbReference>
<dbReference type="Proteomes" id="UP001461498">
    <property type="component" value="Unassembled WGS sequence"/>
</dbReference>
<name>A0AAW1CUW0_9HEMI</name>
<feature type="transmembrane region" description="Helical" evidence="7">
    <location>
        <begin position="173"/>
        <end position="199"/>
    </location>
</feature>
<dbReference type="Gene3D" id="1.20.1250.20">
    <property type="entry name" value="MFS general substrate transporter like domains"/>
    <property type="match status" value="2"/>
</dbReference>
<keyword evidence="3 7" id="KW-0812">Transmembrane</keyword>
<feature type="transmembrane region" description="Helical" evidence="7">
    <location>
        <begin position="205"/>
        <end position="228"/>
    </location>
</feature>
<evidence type="ECO:0000256" key="5">
    <source>
        <dbReference type="ARBA" id="ARBA00022989"/>
    </source>
</evidence>
<dbReference type="FunFam" id="1.20.1250.20:FF:000423">
    <property type="entry name" value="Putative inorganic phosphate cotransporter-like Protein"/>
    <property type="match status" value="1"/>
</dbReference>
<dbReference type="InterPro" id="IPR036259">
    <property type="entry name" value="MFS_trans_sf"/>
</dbReference>
<dbReference type="PANTHER" id="PTHR11662">
    <property type="entry name" value="SOLUTE CARRIER FAMILY 17"/>
    <property type="match status" value="1"/>
</dbReference>
<feature type="transmembrane region" description="Helical" evidence="7">
    <location>
        <begin position="307"/>
        <end position="328"/>
    </location>
</feature>
<dbReference type="GO" id="GO:0006820">
    <property type="term" value="P:monoatomic anion transport"/>
    <property type="evidence" value="ECO:0007669"/>
    <property type="project" value="TreeGrafter"/>
</dbReference>
<dbReference type="GO" id="GO:0016020">
    <property type="term" value="C:membrane"/>
    <property type="evidence" value="ECO:0007669"/>
    <property type="project" value="UniProtKB-SubCell"/>
</dbReference>
<feature type="transmembrane region" description="Helical" evidence="7">
    <location>
        <begin position="401"/>
        <end position="422"/>
    </location>
</feature>
<dbReference type="InterPro" id="IPR020846">
    <property type="entry name" value="MFS_dom"/>
</dbReference>
<dbReference type="AlphaFoldDB" id="A0AAW1CUW0"/>
<keyword evidence="10" id="KW-1185">Reference proteome</keyword>